<comment type="caution">
    <text evidence="1">The sequence shown here is derived from an EMBL/GenBank/DDBJ whole genome shotgun (WGS) entry which is preliminary data.</text>
</comment>
<proteinExistence type="predicted"/>
<sequence>MCIWFEVTPLHGNPEEVDNATQMAAIAGCEVSDLPTISGSAMQENDCLCDFDAEAFGKKFGFRLQEGETAFDHYLIQEARP</sequence>
<organism evidence="1 2">
    <name type="scientific">Pseudomonas asiatica</name>
    <dbReference type="NCBI Taxonomy" id="2219225"/>
    <lineage>
        <taxon>Bacteria</taxon>
        <taxon>Pseudomonadati</taxon>
        <taxon>Pseudomonadota</taxon>
        <taxon>Gammaproteobacteria</taxon>
        <taxon>Pseudomonadales</taxon>
        <taxon>Pseudomonadaceae</taxon>
        <taxon>Pseudomonas</taxon>
    </lineage>
</organism>
<protein>
    <submittedName>
        <fullName evidence="1">Uncharacterized protein</fullName>
    </submittedName>
</protein>
<evidence type="ECO:0000313" key="1">
    <source>
        <dbReference type="EMBL" id="MDD2114195.1"/>
    </source>
</evidence>
<accession>A0A9X4DDL2</accession>
<dbReference type="EMBL" id="JANIAM010000018">
    <property type="protein sequence ID" value="MDD2114195.1"/>
    <property type="molecule type" value="Genomic_DNA"/>
</dbReference>
<evidence type="ECO:0000313" key="2">
    <source>
        <dbReference type="Proteomes" id="UP001150728"/>
    </source>
</evidence>
<dbReference type="RefSeq" id="WP_274120650.1">
    <property type="nucleotide sequence ID" value="NZ_JANIAM010000018.1"/>
</dbReference>
<reference evidence="1" key="1">
    <citation type="submission" date="2022-07" db="EMBL/GenBank/DDBJ databases">
        <title>Multi-strain Analysis of Pseudomonas putida Reveals Metabolic and Genetic Diversity.</title>
        <authorList>
            <person name="Monk J.M."/>
        </authorList>
    </citation>
    <scope>NUCLEOTIDE SEQUENCE</scope>
    <source>
        <strain evidence="1">17633</strain>
    </source>
</reference>
<gene>
    <name evidence="1" type="ORF">NP554_20660</name>
</gene>
<name>A0A9X4DDL2_9PSED</name>
<dbReference type="AlphaFoldDB" id="A0A9X4DDL2"/>
<dbReference type="Proteomes" id="UP001150728">
    <property type="component" value="Unassembled WGS sequence"/>
</dbReference>